<proteinExistence type="predicted"/>
<sequence>MPRRAKAQTPSCLCAVPHVIPRQNLVEPSEPSRTRSFARDSTVLQEPHSNISWIISFLKPAFHDTDYEKVERMLNLRDEKLILVKNALEVELKKKAQELVELRNNVVETDVELEISRTKCQRGSKAKEMIAALSEELKRTEMCKKERYADLEKENQELVLVKSRGQVDDEAQKKGYREMAARVYQLG</sequence>
<dbReference type="AlphaFoldDB" id="A0AAP0IV47"/>
<evidence type="ECO:0000256" key="1">
    <source>
        <dbReference type="SAM" id="Coils"/>
    </source>
</evidence>
<dbReference type="Proteomes" id="UP001420932">
    <property type="component" value="Unassembled WGS sequence"/>
</dbReference>
<keyword evidence="1" id="KW-0175">Coiled coil</keyword>
<dbReference type="EMBL" id="JBBNAF010000008">
    <property type="protein sequence ID" value="KAK9121710.1"/>
    <property type="molecule type" value="Genomic_DNA"/>
</dbReference>
<name>A0AAP0IV47_9MAGN</name>
<comment type="caution">
    <text evidence="2">The sequence shown here is derived from an EMBL/GenBank/DDBJ whole genome shotgun (WGS) entry which is preliminary data.</text>
</comment>
<feature type="coiled-coil region" evidence="1">
    <location>
        <begin position="85"/>
        <end position="154"/>
    </location>
</feature>
<organism evidence="2 3">
    <name type="scientific">Stephania yunnanensis</name>
    <dbReference type="NCBI Taxonomy" id="152371"/>
    <lineage>
        <taxon>Eukaryota</taxon>
        <taxon>Viridiplantae</taxon>
        <taxon>Streptophyta</taxon>
        <taxon>Embryophyta</taxon>
        <taxon>Tracheophyta</taxon>
        <taxon>Spermatophyta</taxon>
        <taxon>Magnoliopsida</taxon>
        <taxon>Ranunculales</taxon>
        <taxon>Menispermaceae</taxon>
        <taxon>Menispermoideae</taxon>
        <taxon>Cissampelideae</taxon>
        <taxon>Stephania</taxon>
    </lineage>
</organism>
<accession>A0AAP0IV47</accession>
<protein>
    <submittedName>
        <fullName evidence="2">Uncharacterized protein</fullName>
    </submittedName>
</protein>
<keyword evidence="3" id="KW-1185">Reference proteome</keyword>
<gene>
    <name evidence="2" type="ORF">Syun_019327</name>
</gene>
<evidence type="ECO:0000313" key="2">
    <source>
        <dbReference type="EMBL" id="KAK9121710.1"/>
    </source>
</evidence>
<evidence type="ECO:0000313" key="3">
    <source>
        <dbReference type="Proteomes" id="UP001420932"/>
    </source>
</evidence>
<reference evidence="2 3" key="1">
    <citation type="submission" date="2024-01" db="EMBL/GenBank/DDBJ databases">
        <title>Genome assemblies of Stephania.</title>
        <authorList>
            <person name="Yang L."/>
        </authorList>
    </citation>
    <scope>NUCLEOTIDE SEQUENCE [LARGE SCALE GENOMIC DNA]</scope>
    <source>
        <strain evidence="2">YNDBR</strain>
        <tissue evidence="2">Leaf</tissue>
    </source>
</reference>